<dbReference type="Proteomes" id="UP000467322">
    <property type="component" value="Unassembled WGS sequence"/>
</dbReference>
<comment type="caution">
    <text evidence="1">The sequence shown here is derived from an EMBL/GenBank/DDBJ whole genome shotgun (WGS) entry which is preliminary data.</text>
</comment>
<organism evidence="1 2">
    <name type="scientific">Maritimibacter harenae</name>
    <dbReference type="NCBI Taxonomy" id="2606218"/>
    <lineage>
        <taxon>Bacteria</taxon>
        <taxon>Pseudomonadati</taxon>
        <taxon>Pseudomonadota</taxon>
        <taxon>Alphaproteobacteria</taxon>
        <taxon>Rhodobacterales</taxon>
        <taxon>Roseobacteraceae</taxon>
        <taxon>Maritimibacter</taxon>
    </lineage>
</organism>
<accession>A0A845M2A6</accession>
<name>A0A845M2A6_9RHOB</name>
<evidence type="ECO:0000313" key="1">
    <source>
        <dbReference type="EMBL" id="MZR13159.1"/>
    </source>
</evidence>
<dbReference type="RefSeq" id="WP_161351263.1">
    <property type="nucleotide sequence ID" value="NZ_WTUX01000011.1"/>
</dbReference>
<protein>
    <submittedName>
        <fullName evidence="1">Uncharacterized protein</fullName>
    </submittedName>
</protein>
<reference evidence="1 2" key="1">
    <citation type="submission" date="2019-12" db="EMBL/GenBank/DDBJ databases">
        <title>Maritimibacter sp. nov. sp. isolated from sea sand.</title>
        <authorList>
            <person name="Kim J."/>
            <person name="Jeong S.E."/>
            <person name="Jung H.S."/>
            <person name="Jeon C.O."/>
        </authorList>
    </citation>
    <scope>NUCLEOTIDE SEQUENCE [LARGE SCALE GENOMIC DNA]</scope>
    <source>
        <strain evidence="1 2">DP07</strain>
    </source>
</reference>
<sequence>MGAWRPLLAGLALLLVTGCELRETVTHPATKGTLSPFEAPEWPEYLERLALGRERDYVILAYVPPANPIDLSTPERSRATLSNLVFDQLGALQAGTTIGHLIVGWQCGGRRGMTSMTGELSGQGKSMVLGGWGVTPILSTFLDGEIVSLADFPEHQNRALVEGRGVVVASEVDRADCLAAREEVVRFETHPNEPHRKYSLILRPDRYEGGGCLSFAAHIAGEAGVMPRLLELARRDVPLRAAQLGVQTEAPAGVEVYTPPGGLTGPAPLARLLTEPWGDGPVVDEVTVFDGEAMMAALVFAGVGVQAPNDPRYSRILDREDPVIGAAARYGLRWGYSYPVRRLADPDGVRAVILEKG</sequence>
<dbReference type="AlphaFoldDB" id="A0A845M2A6"/>
<dbReference type="EMBL" id="WTUX01000011">
    <property type="protein sequence ID" value="MZR13159.1"/>
    <property type="molecule type" value="Genomic_DNA"/>
</dbReference>
<proteinExistence type="predicted"/>
<keyword evidence="2" id="KW-1185">Reference proteome</keyword>
<gene>
    <name evidence="1" type="ORF">GQE99_09020</name>
</gene>
<evidence type="ECO:0000313" key="2">
    <source>
        <dbReference type="Proteomes" id="UP000467322"/>
    </source>
</evidence>
<dbReference type="PROSITE" id="PS51257">
    <property type="entry name" value="PROKAR_LIPOPROTEIN"/>
    <property type="match status" value="1"/>
</dbReference>